<organism evidence="2 3">
    <name type="scientific">Eleginops maclovinus</name>
    <name type="common">Patagonian blennie</name>
    <name type="synonym">Eleginus maclovinus</name>
    <dbReference type="NCBI Taxonomy" id="56733"/>
    <lineage>
        <taxon>Eukaryota</taxon>
        <taxon>Metazoa</taxon>
        <taxon>Chordata</taxon>
        <taxon>Craniata</taxon>
        <taxon>Vertebrata</taxon>
        <taxon>Euteleostomi</taxon>
        <taxon>Actinopterygii</taxon>
        <taxon>Neopterygii</taxon>
        <taxon>Teleostei</taxon>
        <taxon>Neoteleostei</taxon>
        <taxon>Acanthomorphata</taxon>
        <taxon>Eupercaria</taxon>
        <taxon>Perciformes</taxon>
        <taxon>Notothenioidei</taxon>
        <taxon>Eleginopidae</taxon>
        <taxon>Eleginops</taxon>
    </lineage>
</organism>
<sequence length="179" mass="20839">MAAVLTELRILRKEHTEASKETKESLTRVETTLSEVADRTTQLEQRMTDDEERLVDTEEKNQRNERALRYLLHREASVTAKCEDLESRARRKNLRIYGVKEDEGNDNNMLDFISDLIRTSLALPEDLNLNIERAHRSLTMKPKDPKKPPRSIMLFPTFWRSCSLQAIAKTLDLRIASRT</sequence>
<name>A0AAN7XUC9_ELEMC</name>
<reference evidence="2 3" key="1">
    <citation type="journal article" date="2023" name="Genes (Basel)">
        <title>Chromosome-Level Genome Assembly and Circadian Gene Repertoire of the Patagonia Blennie Eleginops maclovinus-The Closest Ancestral Proxy of Antarctic Cryonotothenioids.</title>
        <authorList>
            <person name="Cheng C.C."/>
            <person name="Rivera-Colon A.G."/>
            <person name="Minhas B.F."/>
            <person name="Wilson L."/>
            <person name="Rayamajhi N."/>
            <person name="Vargas-Chacoff L."/>
            <person name="Catchen J.M."/>
        </authorList>
    </citation>
    <scope>NUCLEOTIDE SEQUENCE [LARGE SCALE GENOMIC DNA]</scope>
    <source>
        <strain evidence="2">JMC-PN-2008</strain>
    </source>
</reference>
<dbReference type="Gene3D" id="3.30.70.1820">
    <property type="entry name" value="L1 transposable element, RRM domain"/>
    <property type="match status" value="1"/>
</dbReference>
<dbReference type="AlphaFoldDB" id="A0AAN7XUC9"/>
<evidence type="ECO:0000313" key="3">
    <source>
        <dbReference type="Proteomes" id="UP001346869"/>
    </source>
</evidence>
<keyword evidence="3" id="KW-1185">Reference proteome</keyword>
<dbReference type="InterPro" id="IPR004244">
    <property type="entry name" value="Transposase_22"/>
</dbReference>
<protein>
    <submittedName>
        <fullName evidence="2">Uncharacterized protein</fullName>
    </submittedName>
</protein>
<dbReference type="Proteomes" id="UP001346869">
    <property type="component" value="Unassembled WGS sequence"/>
</dbReference>
<accession>A0AAN7XUC9</accession>
<evidence type="ECO:0000313" key="2">
    <source>
        <dbReference type="EMBL" id="KAK5866985.1"/>
    </source>
</evidence>
<comment type="caution">
    <text evidence="2">The sequence shown here is derived from an EMBL/GenBank/DDBJ whole genome shotgun (WGS) entry which is preliminary data.</text>
</comment>
<proteinExistence type="predicted"/>
<dbReference type="EMBL" id="JAUZQC010000008">
    <property type="protein sequence ID" value="KAK5866985.1"/>
    <property type="molecule type" value="Genomic_DNA"/>
</dbReference>
<dbReference type="PANTHER" id="PTHR11505">
    <property type="entry name" value="L1 TRANSPOSABLE ELEMENT-RELATED"/>
    <property type="match status" value="1"/>
</dbReference>
<feature type="coiled-coil region" evidence="1">
    <location>
        <begin position="40"/>
        <end position="67"/>
    </location>
</feature>
<evidence type="ECO:0000256" key="1">
    <source>
        <dbReference type="SAM" id="Coils"/>
    </source>
</evidence>
<gene>
    <name evidence="2" type="ORF">PBY51_011512</name>
</gene>
<keyword evidence="1" id="KW-0175">Coiled coil</keyword>
<reference evidence="2 3" key="2">
    <citation type="journal article" date="2023" name="Mol. Biol. Evol.">
        <title>Genomics of Secondarily Temperate Adaptation in the Only Non-Antarctic Icefish.</title>
        <authorList>
            <person name="Rivera-Colon A.G."/>
            <person name="Rayamajhi N."/>
            <person name="Minhas B.F."/>
            <person name="Madrigal G."/>
            <person name="Bilyk K.T."/>
            <person name="Yoon V."/>
            <person name="Hune M."/>
            <person name="Gregory S."/>
            <person name="Cheng C.H.C."/>
            <person name="Catchen J.M."/>
        </authorList>
    </citation>
    <scope>NUCLEOTIDE SEQUENCE [LARGE SCALE GENOMIC DNA]</scope>
    <source>
        <strain evidence="2">JMC-PN-2008</strain>
    </source>
</reference>